<name>A0AAV2S1Y9_MEGNR</name>
<accession>A0AAV2S1Y9</accession>
<organism evidence="1 2">
    <name type="scientific">Meganyctiphanes norvegica</name>
    <name type="common">Northern krill</name>
    <name type="synonym">Thysanopoda norvegica</name>
    <dbReference type="NCBI Taxonomy" id="48144"/>
    <lineage>
        <taxon>Eukaryota</taxon>
        <taxon>Metazoa</taxon>
        <taxon>Ecdysozoa</taxon>
        <taxon>Arthropoda</taxon>
        <taxon>Crustacea</taxon>
        <taxon>Multicrustacea</taxon>
        <taxon>Malacostraca</taxon>
        <taxon>Eumalacostraca</taxon>
        <taxon>Eucarida</taxon>
        <taxon>Euphausiacea</taxon>
        <taxon>Euphausiidae</taxon>
        <taxon>Meganyctiphanes</taxon>
    </lineage>
</organism>
<gene>
    <name evidence="1" type="ORF">MNOR_LOCUS30793</name>
</gene>
<dbReference type="EMBL" id="CAXKWB010038360">
    <property type="protein sequence ID" value="CAL4151492.1"/>
    <property type="molecule type" value="Genomic_DNA"/>
</dbReference>
<reference evidence="1 2" key="1">
    <citation type="submission" date="2024-05" db="EMBL/GenBank/DDBJ databases">
        <authorList>
            <person name="Wallberg A."/>
        </authorList>
    </citation>
    <scope>NUCLEOTIDE SEQUENCE [LARGE SCALE GENOMIC DNA]</scope>
</reference>
<dbReference type="AlphaFoldDB" id="A0AAV2S1Y9"/>
<comment type="caution">
    <text evidence="1">The sequence shown here is derived from an EMBL/GenBank/DDBJ whole genome shotgun (WGS) entry which is preliminary data.</text>
</comment>
<protein>
    <submittedName>
        <fullName evidence="1">Uncharacterized protein</fullName>
    </submittedName>
</protein>
<evidence type="ECO:0000313" key="1">
    <source>
        <dbReference type="EMBL" id="CAL4151492.1"/>
    </source>
</evidence>
<keyword evidence="2" id="KW-1185">Reference proteome</keyword>
<evidence type="ECO:0000313" key="2">
    <source>
        <dbReference type="Proteomes" id="UP001497623"/>
    </source>
</evidence>
<proteinExistence type="predicted"/>
<sequence>GCKGPVMEEVSRNLKSRVRHSCEDLVNWKTQYEESLEKETRHLEMTKKLIKDQCHNLSELHLTVERLNMRIEQEQTAKELLEPIMLSTEIKRLQIEQAQEQVKFNQTMIIQNIKEIKETHKAANSELQSLANSFNQLTITHNSKVQHFRKTAEEKRSLALAQKKISKKSYLTNKVY</sequence>
<feature type="non-terminal residue" evidence="1">
    <location>
        <position position="1"/>
    </location>
</feature>
<dbReference type="Proteomes" id="UP001497623">
    <property type="component" value="Unassembled WGS sequence"/>
</dbReference>